<dbReference type="Proteomes" id="UP000599179">
    <property type="component" value="Unassembled WGS sequence"/>
</dbReference>
<comment type="caution">
    <text evidence="1">The sequence shown here is derived from an EMBL/GenBank/DDBJ whole genome shotgun (WGS) entry which is preliminary data.</text>
</comment>
<accession>A0ABQ1SM06</accession>
<dbReference type="RefSeq" id="WP_188459398.1">
    <property type="nucleotide sequence ID" value="NZ_BMGM01000012.1"/>
</dbReference>
<organism evidence="1 2">
    <name type="scientific">Psychroflexus planctonicus</name>
    <dbReference type="NCBI Taxonomy" id="1526575"/>
    <lineage>
        <taxon>Bacteria</taxon>
        <taxon>Pseudomonadati</taxon>
        <taxon>Bacteroidota</taxon>
        <taxon>Flavobacteriia</taxon>
        <taxon>Flavobacteriales</taxon>
        <taxon>Flavobacteriaceae</taxon>
        <taxon>Psychroflexus</taxon>
    </lineage>
</organism>
<proteinExistence type="predicted"/>
<name>A0ABQ1SM06_9FLAO</name>
<dbReference type="EMBL" id="BMGM01000012">
    <property type="protein sequence ID" value="GGE43319.1"/>
    <property type="molecule type" value="Genomic_DNA"/>
</dbReference>
<keyword evidence="2" id="KW-1185">Reference proteome</keyword>
<evidence type="ECO:0000313" key="2">
    <source>
        <dbReference type="Proteomes" id="UP000599179"/>
    </source>
</evidence>
<protein>
    <submittedName>
        <fullName evidence="1">Uncharacterized protein</fullName>
    </submittedName>
</protein>
<reference evidence="2" key="1">
    <citation type="journal article" date="2019" name="Int. J. Syst. Evol. Microbiol.">
        <title>The Global Catalogue of Microorganisms (GCM) 10K type strain sequencing project: providing services to taxonomists for standard genome sequencing and annotation.</title>
        <authorList>
            <consortium name="The Broad Institute Genomics Platform"/>
            <consortium name="The Broad Institute Genome Sequencing Center for Infectious Disease"/>
            <person name="Wu L."/>
            <person name="Ma J."/>
        </authorList>
    </citation>
    <scope>NUCLEOTIDE SEQUENCE [LARGE SCALE GENOMIC DNA]</scope>
    <source>
        <strain evidence="2">CGMCC 1.12931</strain>
    </source>
</reference>
<evidence type="ECO:0000313" key="1">
    <source>
        <dbReference type="EMBL" id="GGE43319.1"/>
    </source>
</evidence>
<sequence length="309" mass="36354">MHYPLIHLDFPDREYSKLIDDALRYALLSAPFTVDRMALLGKKEKHQATTQRIFNIFKGKLAESLFEYFCHINALQADFDVCTTPYYQIDKRDFSYGNLEFDIKNNFIYHAGDFFSDYKKLPALIPNRFPNDQWDSRLKPFIKQEVGYIFSFMKAAGLHNQKRGKYFVELKLTKQQTDFIHSYFMKYQGLPQNEAVFKAEKYIHEILKSEELSDLYKIHFYPKLVVAGSADKMHWDVFKNIGPFETDNHFQNDPFSNWYSKVGNRKSISFLNGTIWGIITNKTLPVQFLNPITKLFPKLKSQLVGGKWL</sequence>
<gene>
    <name evidence="1" type="ORF">GCM10010832_24070</name>
</gene>